<sequence>MSRLNPLRRDDGRTAVPAEELNARADALETALRVGGDRLEPTPAARAGEVVGKVRERTGLVGGHTVVALAGATGSGKSSLFNALVGADVARAGMRRPTTSTPTAAVWGAEPAGELLDWLSVGTRHQVEAGDDALDGLVLVDLPDFDSRESANRQEAQRVLELVDVFVWVTDPQKYADAVLHDDYVAVLREYGAVTIVVLNQVDRLPAGGQEQIEADLSRLLERDGLQTHEVIGTSARTGAGLDELRQRLRGAVEHADAARHRLAADLRTAADTLGPSVGDAEAGVPGGARAELVDALARSAGVPTVVDAVARDFRLEASARTGWPFTRWVRALRPAPLRRLRLDREADGAPDIREHDVRAVLGRSSIPPPAPAARAAVDLAARRIGTAAGEGLPTRWADAVADAARPVDGDLADALDQAVVRTPLRGRRPLWWAVAGLLQVLLAVAAVAGLLWLVVVALAGWLQLPEIPTADVGPFATPFLLLVGGLLGGLLLAAVCRWLAAIGARKRAHAVDKRLRRAIGEVGDERVIEPVEAVLADHGRTRQGLERALGRTR</sequence>
<protein>
    <submittedName>
        <fullName evidence="3">ABC transporter</fullName>
    </submittedName>
</protein>
<dbReference type="SUPFAM" id="SSF52540">
    <property type="entry name" value="P-loop containing nucleoside triphosphate hydrolases"/>
    <property type="match status" value="1"/>
</dbReference>
<dbReference type="GO" id="GO:0005829">
    <property type="term" value="C:cytosol"/>
    <property type="evidence" value="ECO:0007669"/>
    <property type="project" value="TreeGrafter"/>
</dbReference>
<feature type="domain" description="G" evidence="2">
    <location>
        <begin position="67"/>
        <end position="200"/>
    </location>
</feature>
<dbReference type="Pfam" id="PF01926">
    <property type="entry name" value="MMR_HSR1"/>
    <property type="match status" value="1"/>
</dbReference>
<dbReference type="PANTHER" id="PTHR42698:SF1">
    <property type="entry name" value="GTPASE ERA, MITOCHONDRIAL"/>
    <property type="match status" value="1"/>
</dbReference>
<keyword evidence="1" id="KW-1133">Transmembrane helix</keyword>
<evidence type="ECO:0000313" key="3">
    <source>
        <dbReference type="EMBL" id="RWU85678.1"/>
    </source>
</evidence>
<feature type="transmembrane region" description="Helical" evidence="1">
    <location>
        <begin position="480"/>
        <end position="501"/>
    </location>
</feature>
<dbReference type="RefSeq" id="WP_128276760.1">
    <property type="nucleotide sequence ID" value="NZ_PIPF01000001.1"/>
</dbReference>
<dbReference type="Gene3D" id="3.40.50.300">
    <property type="entry name" value="P-loop containing nucleotide triphosphate hydrolases"/>
    <property type="match status" value="1"/>
</dbReference>
<gene>
    <name evidence="3" type="ORF">CWN80_01505</name>
</gene>
<dbReference type="GO" id="GO:0005525">
    <property type="term" value="F:GTP binding"/>
    <property type="evidence" value="ECO:0007669"/>
    <property type="project" value="InterPro"/>
</dbReference>
<dbReference type="GO" id="GO:0000028">
    <property type="term" value="P:ribosomal small subunit assembly"/>
    <property type="evidence" value="ECO:0007669"/>
    <property type="project" value="TreeGrafter"/>
</dbReference>
<dbReference type="InterPro" id="IPR027417">
    <property type="entry name" value="P-loop_NTPase"/>
</dbReference>
<dbReference type="CDD" id="cd11383">
    <property type="entry name" value="YfjP"/>
    <property type="match status" value="1"/>
</dbReference>
<organism evidence="3 4">
    <name type="scientific">Janibacter hoylei PVAS-1</name>
    <dbReference type="NCBI Taxonomy" id="1210046"/>
    <lineage>
        <taxon>Bacteria</taxon>
        <taxon>Bacillati</taxon>
        <taxon>Actinomycetota</taxon>
        <taxon>Actinomycetes</taxon>
        <taxon>Micrococcales</taxon>
        <taxon>Intrasporangiaceae</taxon>
        <taxon>Janibacter</taxon>
    </lineage>
</organism>
<dbReference type="InterPro" id="IPR006073">
    <property type="entry name" value="GTP-bd"/>
</dbReference>
<dbReference type="PANTHER" id="PTHR42698">
    <property type="entry name" value="GTPASE ERA"/>
    <property type="match status" value="1"/>
</dbReference>
<dbReference type="InterPro" id="IPR005662">
    <property type="entry name" value="GTPase_Era-like"/>
</dbReference>
<comment type="caution">
    <text evidence="3">The sequence shown here is derived from an EMBL/GenBank/DDBJ whole genome shotgun (WGS) entry which is preliminary data.</text>
</comment>
<dbReference type="EMBL" id="PIPF01000001">
    <property type="protein sequence ID" value="RWU85678.1"/>
    <property type="molecule type" value="Genomic_DNA"/>
</dbReference>
<keyword evidence="1" id="KW-0472">Membrane</keyword>
<dbReference type="GO" id="GO:0019843">
    <property type="term" value="F:rRNA binding"/>
    <property type="evidence" value="ECO:0007669"/>
    <property type="project" value="TreeGrafter"/>
</dbReference>
<keyword evidence="4" id="KW-1185">Reference proteome</keyword>
<keyword evidence="1" id="KW-0812">Transmembrane</keyword>
<dbReference type="GO" id="GO:0043024">
    <property type="term" value="F:ribosomal small subunit binding"/>
    <property type="evidence" value="ECO:0007669"/>
    <property type="project" value="TreeGrafter"/>
</dbReference>
<dbReference type="AlphaFoldDB" id="A0A444BB86"/>
<proteinExistence type="predicted"/>
<evidence type="ECO:0000313" key="4">
    <source>
        <dbReference type="Proteomes" id="UP000288711"/>
    </source>
</evidence>
<accession>A0A444BB86</accession>
<evidence type="ECO:0000259" key="2">
    <source>
        <dbReference type="Pfam" id="PF01926"/>
    </source>
</evidence>
<evidence type="ECO:0000256" key="1">
    <source>
        <dbReference type="SAM" id="Phobius"/>
    </source>
</evidence>
<reference evidence="3 4" key="1">
    <citation type="journal article" date="2009" name="Int. J. Syst. Evol. Microbiol.">
        <title>Janibacter hoylei sp. nov., Bacillus isronensis sp. nov. and Bacillus aryabhattai sp. nov., isolated from cryotubes used for collecting air from the upper atmosphere.</title>
        <authorList>
            <person name="Shivaji S."/>
            <person name="Chaturvedi P."/>
            <person name="Begum Z."/>
            <person name="Pindi P.K."/>
            <person name="Manorama R."/>
            <person name="Padmanaban D.A."/>
            <person name="Shouche Y.S."/>
            <person name="Pawar S."/>
            <person name="Vaishampayan P."/>
            <person name="Dutt C.B."/>
            <person name="Datta G.N."/>
            <person name="Manchanda R.K."/>
            <person name="Rao U.R."/>
            <person name="Bhargava P.M."/>
            <person name="Narlikar J.V."/>
        </authorList>
    </citation>
    <scope>NUCLEOTIDE SEQUENCE [LARGE SCALE GENOMIC DNA]</scope>
    <source>
        <strain evidence="3 4">PVAS-1</strain>
    </source>
</reference>
<feature type="transmembrane region" description="Helical" evidence="1">
    <location>
        <begin position="431"/>
        <end position="460"/>
    </location>
</feature>
<name>A0A444BB86_9MICO</name>
<dbReference type="Proteomes" id="UP000288711">
    <property type="component" value="Unassembled WGS sequence"/>
</dbReference>